<evidence type="ECO:0000259" key="8">
    <source>
        <dbReference type="Pfam" id="PF12832"/>
    </source>
</evidence>
<feature type="domain" description="Major facilitator superfamily associated" evidence="8">
    <location>
        <begin position="550"/>
        <end position="613"/>
    </location>
</feature>
<proteinExistence type="inferred from homology"/>
<comment type="similarity">
    <text evidence="2">Belongs to the major facilitator superfamily. MFSD6 family.</text>
</comment>
<keyword evidence="3 7" id="KW-0812">Transmembrane</keyword>
<keyword evidence="10" id="KW-1185">Reference proteome</keyword>
<gene>
    <name evidence="9" type="ORF">ONE63_008485</name>
</gene>
<comment type="subcellular location">
    <subcellularLocation>
        <location evidence="1">Membrane</location>
        <topology evidence="1">Multi-pass membrane protein</topology>
    </subcellularLocation>
</comment>
<feature type="region of interest" description="Disordered" evidence="6">
    <location>
        <begin position="42"/>
        <end position="73"/>
    </location>
</feature>
<evidence type="ECO:0000256" key="5">
    <source>
        <dbReference type="ARBA" id="ARBA00023136"/>
    </source>
</evidence>
<evidence type="ECO:0000256" key="7">
    <source>
        <dbReference type="SAM" id="Phobius"/>
    </source>
</evidence>
<sequence>MRSAGLTAREARVVSAAAPLSGLLGPLVVALLLGRRRRRRRADGDDDVGDVKKAKRKPATSSSGKGERGEEEEAAEEGRKVRFLLAFTVLGAAVCYSALLLLPSVKWFPARRPLVSFSCNGTGAAVLQERCMQACYRWPEQEVGPLFLTHCEYECPDASAAGAGRQRSRARLLEQQSTSPDETLPGHPVTTARPVDRPPHICVPGPGRGPDGAQESTPWPQTCHVFTAGGTGITVNASLMQATNPDADRSQWCHYPIAEAFSCGLPSPLTAGCRVLCDIEHPYTAEGSVLAQSQCQVLDGDPVLTFWSYLGVRCVADAFPTAALVLVDTALVVATRARPGLKPDLGQQMSVGLLGAAVAAPIAGYLSPYPTADPNVPAGWPPYGVPILAFTACMIVAAVVLMCATSLPVGAGPVWWGSTRPSSKTPGRSGCEAAALFLVLALLGAFCSAIDSYLPWHVSGLMEVPVDATPELLLGLNVLVGVLPAVPLLWRAEGLIRYCGSSNLLITAFTFYIIRYAGECHTGGGGGGVPVSTEASRLSFPSSAAGLFLMWSPWWILVLEATEVFTLSIMWVTAVLYFAALVPRRLLAAGQALCVAAHFGVGRSLGALLGGLLSRDALPPDDEQDTAPPDDPELQQLRPLYAAGAGAAAVVAVLYFAVYHCCLRPGDRAAGTRTRHLLAGRSVLAGTLTLLCRLLGDLCLICLK</sequence>
<dbReference type="InterPro" id="IPR051717">
    <property type="entry name" value="MFS_MFSD6"/>
</dbReference>
<feature type="region of interest" description="Disordered" evidence="6">
    <location>
        <begin position="166"/>
        <end position="198"/>
    </location>
</feature>
<feature type="transmembrane region" description="Helical" evidence="7">
    <location>
        <begin position="83"/>
        <end position="102"/>
    </location>
</feature>
<organism evidence="9 10">
    <name type="scientific">Megalurothrips usitatus</name>
    <name type="common">bean blossom thrips</name>
    <dbReference type="NCBI Taxonomy" id="439358"/>
    <lineage>
        <taxon>Eukaryota</taxon>
        <taxon>Metazoa</taxon>
        <taxon>Ecdysozoa</taxon>
        <taxon>Arthropoda</taxon>
        <taxon>Hexapoda</taxon>
        <taxon>Insecta</taxon>
        <taxon>Pterygota</taxon>
        <taxon>Neoptera</taxon>
        <taxon>Paraneoptera</taxon>
        <taxon>Thysanoptera</taxon>
        <taxon>Terebrantia</taxon>
        <taxon>Thripoidea</taxon>
        <taxon>Thripidae</taxon>
        <taxon>Megalurothrips</taxon>
    </lineage>
</organism>
<protein>
    <recommendedName>
        <fullName evidence="8">Major facilitator superfamily associated domain-containing protein</fullName>
    </recommendedName>
</protein>
<dbReference type="GO" id="GO:0016020">
    <property type="term" value="C:membrane"/>
    <property type="evidence" value="ECO:0007669"/>
    <property type="project" value="UniProtKB-SubCell"/>
</dbReference>
<evidence type="ECO:0000256" key="1">
    <source>
        <dbReference type="ARBA" id="ARBA00004141"/>
    </source>
</evidence>
<feature type="transmembrane region" description="Helical" evidence="7">
    <location>
        <begin position="387"/>
        <end position="412"/>
    </location>
</feature>
<dbReference type="PANTHER" id="PTHR16172:SF27">
    <property type="entry name" value="FI19426P1"/>
    <property type="match status" value="1"/>
</dbReference>
<feature type="domain" description="Major facilitator superfamily associated" evidence="8">
    <location>
        <begin position="1"/>
        <end position="517"/>
    </location>
</feature>
<keyword evidence="5 7" id="KW-0472">Membrane</keyword>
<feature type="transmembrane region" description="Helical" evidence="7">
    <location>
        <begin position="554"/>
        <end position="580"/>
    </location>
</feature>
<dbReference type="Pfam" id="PF12832">
    <property type="entry name" value="MFS_1_like"/>
    <property type="match status" value="2"/>
</dbReference>
<comment type="caution">
    <text evidence="9">The sequence shown here is derived from an EMBL/GenBank/DDBJ whole genome shotgun (WGS) entry which is preliminary data.</text>
</comment>
<evidence type="ECO:0000313" key="10">
    <source>
        <dbReference type="Proteomes" id="UP001075354"/>
    </source>
</evidence>
<reference evidence="9" key="1">
    <citation type="submission" date="2022-12" db="EMBL/GenBank/DDBJ databases">
        <title>Chromosome-level genome assembly of the bean flower thrips Megalurothrips usitatus.</title>
        <authorList>
            <person name="Ma L."/>
            <person name="Liu Q."/>
            <person name="Li H."/>
            <person name="Cai W."/>
        </authorList>
    </citation>
    <scope>NUCLEOTIDE SEQUENCE</scope>
    <source>
        <strain evidence="9">Cailab_2022a</strain>
    </source>
</reference>
<feature type="transmembrane region" description="Helical" evidence="7">
    <location>
        <begin position="12"/>
        <end position="33"/>
    </location>
</feature>
<dbReference type="PANTHER" id="PTHR16172">
    <property type="entry name" value="MAJOR FACILITATOR SUPERFAMILY DOMAIN-CONTAINING PROTEIN 6-LIKE"/>
    <property type="match status" value="1"/>
</dbReference>
<dbReference type="AlphaFoldDB" id="A0AAV7XPX0"/>
<evidence type="ECO:0000256" key="4">
    <source>
        <dbReference type="ARBA" id="ARBA00022989"/>
    </source>
</evidence>
<dbReference type="InterPro" id="IPR036259">
    <property type="entry name" value="MFS_trans_sf"/>
</dbReference>
<feature type="transmembrane region" description="Helical" evidence="7">
    <location>
        <begin position="495"/>
        <end position="514"/>
    </location>
</feature>
<feature type="transmembrane region" description="Helical" evidence="7">
    <location>
        <begin position="349"/>
        <end position="367"/>
    </location>
</feature>
<dbReference type="EMBL" id="JAPTSV010000006">
    <property type="protein sequence ID" value="KAJ1526937.1"/>
    <property type="molecule type" value="Genomic_DNA"/>
</dbReference>
<evidence type="ECO:0000256" key="6">
    <source>
        <dbReference type="SAM" id="MobiDB-lite"/>
    </source>
</evidence>
<name>A0AAV7XPX0_9NEOP</name>
<dbReference type="SUPFAM" id="SSF103473">
    <property type="entry name" value="MFS general substrate transporter"/>
    <property type="match status" value="1"/>
</dbReference>
<feature type="transmembrane region" description="Helical" evidence="7">
    <location>
        <begin position="318"/>
        <end position="337"/>
    </location>
</feature>
<accession>A0AAV7XPX0</accession>
<feature type="transmembrane region" description="Helical" evidence="7">
    <location>
        <begin position="433"/>
        <end position="452"/>
    </location>
</feature>
<dbReference type="Gene3D" id="1.20.1250.20">
    <property type="entry name" value="MFS general substrate transporter like domains"/>
    <property type="match status" value="1"/>
</dbReference>
<evidence type="ECO:0000256" key="3">
    <source>
        <dbReference type="ARBA" id="ARBA00022692"/>
    </source>
</evidence>
<evidence type="ECO:0000313" key="9">
    <source>
        <dbReference type="EMBL" id="KAJ1526937.1"/>
    </source>
</evidence>
<dbReference type="Proteomes" id="UP001075354">
    <property type="component" value="Chromosome 6"/>
</dbReference>
<keyword evidence="4 7" id="KW-1133">Transmembrane helix</keyword>
<evidence type="ECO:0000256" key="2">
    <source>
        <dbReference type="ARBA" id="ARBA00005241"/>
    </source>
</evidence>
<feature type="transmembrane region" description="Helical" evidence="7">
    <location>
        <begin position="472"/>
        <end position="490"/>
    </location>
</feature>
<feature type="transmembrane region" description="Helical" evidence="7">
    <location>
        <begin position="640"/>
        <end position="662"/>
    </location>
</feature>
<dbReference type="InterPro" id="IPR024989">
    <property type="entry name" value="MFS_assoc_dom"/>
</dbReference>